<dbReference type="AlphaFoldDB" id="A0A6M3LRE7"/>
<proteinExistence type="predicted"/>
<evidence type="ECO:0000313" key="1">
    <source>
        <dbReference type="EMBL" id="QJA96072.1"/>
    </source>
</evidence>
<gene>
    <name evidence="1" type="ORF">MM415B04942_0003</name>
</gene>
<dbReference type="EMBL" id="MT143368">
    <property type="protein sequence ID" value="QJA96072.1"/>
    <property type="molecule type" value="Genomic_DNA"/>
</dbReference>
<sequence length="49" mass="5768">MSYKTQVEEVAGRQVVTVFYDREKDDYLEAIEWSRLNLTGGLTIIFEPR</sequence>
<reference evidence="1" key="1">
    <citation type="submission" date="2020-03" db="EMBL/GenBank/DDBJ databases">
        <title>The deep terrestrial virosphere.</title>
        <authorList>
            <person name="Holmfeldt K."/>
            <person name="Nilsson E."/>
            <person name="Simone D."/>
            <person name="Lopez-Fernandez M."/>
            <person name="Wu X."/>
            <person name="de Brujin I."/>
            <person name="Lundin D."/>
            <person name="Andersson A."/>
            <person name="Bertilsson S."/>
            <person name="Dopson M."/>
        </authorList>
    </citation>
    <scope>NUCLEOTIDE SEQUENCE</scope>
    <source>
        <strain evidence="1">MM415B04942</strain>
    </source>
</reference>
<name>A0A6M3LRE7_9ZZZZ</name>
<accession>A0A6M3LRE7</accession>
<organism evidence="1">
    <name type="scientific">viral metagenome</name>
    <dbReference type="NCBI Taxonomy" id="1070528"/>
    <lineage>
        <taxon>unclassified sequences</taxon>
        <taxon>metagenomes</taxon>
        <taxon>organismal metagenomes</taxon>
    </lineage>
</organism>
<protein>
    <submittedName>
        <fullName evidence="1">Uncharacterized protein</fullName>
    </submittedName>
</protein>